<gene>
    <name evidence="5" type="ORF">EC973_000418</name>
</gene>
<evidence type="ECO:0000256" key="1">
    <source>
        <dbReference type="ARBA" id="ARBA00004340"/>
    </source>
</evidence>
<organism evidence="5 6">
    <name type="scientific">Apophysomyces ossiformis</name>
    <dbReference type="NCBI Taxonomy" id="679940"/>
    <lineage>
        <taxon>Eukaryota</taxon>
        <taxon>Fungi</taxon>
        <taxon>Fungi incertae sedis</taxon>
        <taxon>Mucoromycota</taxon>
        <taxon>Mucoromycotina</taxon>
        <taxon>Mucoromycetes</taxon>
        <taxon>Mucorales</taxon>
        <taxon>Mucorineae</taxon>
        <taxon>Mucoraceae</taxon>
        <taxon>Apophysomyces</taxon>
    </lineage>
</organism>
<sequence>TVHNLNKVIKAEKSPEFDDIDADDLTLWRVEIPCFPANRDTTVLLDSVHIKEQLDPISEIADVFKERLAKRTIHIMVQQPPSELKRGRDEEEEEDEDYDIPCLKRFKPNGTAMKGVRKYVYYADQAK</sequence>
<keyword evidence="6" id="KW-1185">Reference proteome</keyword>
<dbReference type="GO" id="GO:0043657">
    <property type="term" value="C:host cell"/>
    <property type="evidence" value="ECO:0007669"/>
    <property type="project" value="UniProtKB-SubCell"/>
</dbReference>
<accession>A0A8H7BI12</accession>
<feature type="non-terminal residue" evidence="5">
    <location>
        <position position="127"/>
    </location>
</feature>
<protein>
    <recommendedName>
        <fullName evidence="4">Crinkler effector protein N-terminal domain-containing protein</fullName>
    </recommendedName>
</protein>
<comment type="subcellular location">
    <subcellularLocation>
        <location evidence="1">Host cell</location>
    </subcellularLocation>
    <subcellularLocation>
        <location evidence="2">Secreted</location>
    </subcellularLocation>
</comment>
<dbReference type="EMBL" id="JABAYA010001037">
    <property type="protein sequence ID" value="KAF7720361.1"/>
    <property type="molecule type" value="Genomic_DNA"/>
</dbReference>
<keyword evidence="3" id="KW-0964">Secreted</keyword>
<feature type="domain" description="Crinkler effector protein N-terminal" evidence="4">
    <location>
        <begin position="1"/>
        <end position="78"/>
    </location>
</feature>
<proteinExistence type="predicted"/>
<dbReference type="Pfam" id="PF20147">
    <property type="entry name" value="Crinkler"/>
    <property type="match status" value="1"/>
</dbReference>
<evidence type="ECO:0000259" key="4">
    <source>
        <dbReference type="Pfam" id="PF20147"/>
    </source>
</evidence>
<dbReference type="Proteomes" id="UP000605846">
    <property type="component" value="Unassembled WGS sequence"/>
</dbReference>
<evidence type="ECO:0000256" key="2">
    <source>
        <dbReference type="ARBA" id="ARBA00004613"/>
    </source>
</evidence>
<feature type="non-terminal residue" evidence="5">
    <location>
        <position position="1"/>
    </location>
</feature>
<evidence type="ECO:0000313" key="5">
    <source>
        <dbReference type="EMBL" id="KAF7720361.1"/>
    </source>
</evidence>
<evidence type="ECO:0000313" key="6">
    <source>
        <dbReference type="Proteomes" id="UP000605846"/>
    </source>
</evidence>
<comment type="caution">
    <text evidence="5">The sequence shown here is derived from an EMBL/GenBank/DDBJ whole genome shotgun (WGS) entry which is preliminary data.</text>
</comment>
<name>A0A8H7BI12_9FUNG</name>
<dbReference type="AlphaFoldDB" id="A0A8H7BI12"/>
<dbReference type="InterPro" id="IPR045379">
    <property type="entry name" value="Crinkler_N"/>
</dbReference>
<dbReference type="GO" id="GO:0005576">
    <property type="term" value="C:extracellular region"/>
    <property type="evidence" value="ECO:0007669"/>
    <property type="project" value="UniProtKB-SubCell"/>
</dbReference>
<reference evidence="5" key="1">
    <citation type="submission" date="2020-01" db="EMBL/GenBank/DDBJ databases">
        <title>Genome Sequencing of Three Apophysomyces-Like Fungal Strains Confirms a Novel Fungal Genus in the Mucoromycota with divergent Burkholderia-like Endosymbiotic Bacteria.</title>
        <authorList>
            <person name="Stajich J.E."/>
            <person name="Macias A.M."/>
            <person name="Carter-House D."/>
            <person name="Lovett B."/>
            <person name="Kasson L.R."/>
            <person name="Berry K."/>
            <person name="Grigoriev I."/>
            <person name="Chang Y."/>
            <person name="Spatafora J."/>
            <person name="Kasson M.T."/>
        </authorList>
    </citation>
    <scope>NUCLEOTIDE SEQUENCE</scope>
    <source>
        <strain evidence="5">NRRL A-21654</strain>
    </source>
</reference>
<dbReference type="OrthoDB" id="2673191at2759"/>
<evidence type="ECO:0000256" key="3">
    <source>
        <dbReference type="ARBA" id="ARBA00022525"/>
    </source>
</evidence>